<name>A0AAN7ACC5_9PEZI</name>
<sequence>MEKPSDKCPLLRLPAFFGEDVDPRWSALRAIIKNMRYLESIRLSDVYGLGEHDGACPDVVLDVLSGKNFPSLEDVDNNRGCESRQHLGASFTKLHLDNVEDRLTNLNNTSATNTLQTLVNWLNELEEFSFQGTHRYGAEYCRDTLTLHTIVRILSWHMSTLTDIRIGFIPRLSETNEKDPLPAVDFSTLEQLIRLNICHAYTGFDITMAANLLARRPWTFEWTFPEPGTEESGFGHTMVSKDYFTTLTTFDRKEQDLIRALAHAASQTPRSSLRETKIDYPLARRMLRFPKLWLYKCAAALPDGTFSRHNSQLYNIMVGSLTVPPWDRMGQLAKEMTGND</sequence>
<accession>A0AAN7ACC5</accession>
<comment type="caution">
    <text evidence="1">The sequence shown here is derived from an EMBL/GenBank/DDBJ whole genome shotgun (WGS) entry which is preliminary data.</text>
</comment>
<keyword evidence="2" id="KW-1185">Reference proteome</keyword>
<gene>
    <name evidence="1" type="ORF">QBC36DRAFT_375061</name>
</gene>
<proteinExistence type="predicted"/>
<reference evidence="1" key="1">
    <citation type="journal article" date="2023" name="Mol. Phylogenet. Evol.">
        <title>Genome-scale phylogeny and comparative genomics of the fungal order Sordariales.</title>
        <authorList>
            <person name="Hensen N."/>
            <person name="Bonometti L."/>
            <person name="Westerberg I."/>
            <person name="Brannstrom I.O."/>
            <person name="Guillou S."/>
            <person name="Cros-Aarteil S."/>
            <person name="Calhoun S."/>
            <person name="Haridas S."/>
            <person name="Kuo A."/>
            <person name="Mondo S."/>
            <person name="Pangilinan J."/>
            <person name="Riley R."/>
            <person name="LaButti K."/>
            <person name="Andreopoulos B."/>
            <person name="Lipzen A."/>
            <person name="Chen C."/>
            <person name="Yan M."/>
            <person name="Daum C."/>
            <person name="Ng V."/>
            <person name="Clum A."/>
            <person name="Steindorff A."/>
            <person name="Ohm R.A."/>
            <person name="Martin F."/>
            <person name="Silar P."/>
            <person name="Natvig D.O."/>
            <person name="Lalanne C."/>
            <person name="Gautier V."/>
            <person name="Ament-Velasquez S.L."/>
            <person name="Kruys A."/>
            <person name="Hutchinson M.I."/>
            <person name="Powell A.J."/>
            <person name="Barry K."/>
            <person name="Miller A.N."/>
            <person name="Grigoriev I.V."/>
            <person name="Debuchy R."/>
            <person name="Gladieux P."/>
            <person name="Hiltunen Thoren M."/>
            <person name="Johannesson H."/>
        </authorList>
    </citation>
    <scope>NUCLEOTIDE SEQUENCE</scope>
    <source>
        <strain evidence="1">CBS 892.96</strain>
    </source>
</reference>
<protein>
    <submittedName>
        <fullName evidence="1">Uncharacterized protein</fullName>
    </submittedName>
</protein>
<organism evidence="1 2">
    <name type="scientific">Triangularia setosa</name>
    <dbReference type="NCBI Taxonomy" id="2587417"/>
    <lineage>
        <taxon>Eukaryota</taxon>
        <taxon>Fungi</taxon>
        <taxon>Dikarya</taxon>
        <taxon>Ascomycota</taxon>
        <taxon>Pezizomycotina</taxon>
        <taxon>Sordariomycetes</taxon>
        <taxon>Sordariomycetidae</taxon>
        <taxon>Sordariales</taxon>
        <taxon>Podosporaceae</taxon>
        <taxon>Triangularia</taxon>
    </lineage>
</organism>
<evidence type="ECO:0000313" key="2">
    <source>
        <dbReference type="Proteomes" id="UP001302321"/>
    </source>
</evidence>
<dbReference type="EMBL" id="MU866098">
    <property type="protein sequence ID" value="KAK4180502.1"/>
    <property type="molecule type" value="Genomic_DNA"/>
</dbReference>
<dbReference type="AlphaFoldDB" id="A0AAN7ACC5"/>
<evidence type="ECO:0000313" key="1">
    <source>
        <dbReference type="EMBL" id="KAK4180502.1"/>
    </source>
</evidence>
<dbReference type="Proteomes" id="UP001302321">
    <property type="component" value="Unassembled WGS sequence"/>
</dbReference>
<reference evidence="1" key="2">
    <citation type="submission" date="2023-05" db="EMBL/GenBank/DDBJ databases">
        <authorList>
            <consortium name="Lawrence Berkeley National Laboratory"/>
            <person name="Steindorff A."/>
            <person name="Hensen N."/>
            <person name="Bonometti L."/>
            <person name="Westerberg I."/>
            <person name="Brannstrom I.O."/>
            <person name="Guillou S."/>
            <person name="Cros-Aarteil S."/>
            <person name="Calhoun S."/>
            <person name="Haridas S."/>
            <person name="Kuo A."/>
            <person name="Mondo S."/>
            <person name="Pangilinan J."/>
            <person name="Riley R."/>
            <person name="Labutti K."/>
            <person name="Andreopoulos B."/>
            <person name="Lipzen A."/>
            <person name="Chen C."/>
            <person name="Yanf M."/>
            <person name="Daum C."/>
            <person name="Ng V."/>
            <person name="Clum A."/>
            <person name="Ohm R."/>
            <person name="Martin F."/>
            <person name="Silar P."/>
            <person name="Natvig D."/>
            <person name="Lalanne C."/>
            <person name="Gautier V."/>
            <person name="Ament-Velasquez S.L."/>
            <person name="Kruys A."/>
            <person name="Hutchinson M.I."/>
            <person name="Powell A.J."/>
            <person name="Barry K."/>
            <person name="Miller A.N."/>
            <person name="Grigoriev I.V."/>
            <person name="Debuchy R."/>
            <person name="Gladieux P."/>
            <person name="Thoren M.H."/>
            <person name="Johannesson H."/>
        </authorList>
    </citation>
    <scope>NUCLEOTIDE SEQUENCE</scope>
    <source>
        <strain evidence="1">CBS 892.96</strain>
    </source>
</reference>